<comment type="similarity">
    <text evidence="1">Belongs to the apolipoprotein L family.</text>
</comment>
<proteinExistence type="inferred from homology"/>
<keyword evidence="2" id="KW-0732">Signal</keyword>
<evidence type="ECO:0008006" key="4">
    <source>
        <dbReference type="Google" id="ProtNLM"/>
    </source>
</evidence>
<dbReference type="GO" id="GO:0016020">
    <property type="term" value="C:membrane"/>
    <property type="evidence" value="ECO:0007669"/>
    <property type="project" value="TreeGrafter"/>
</dbReference>
<evidence type="ECO:0000313" key="3">
    <source>
        <dbReference type="Ensembl" id="ENSBMSP00010012080.1"/>
    </source>
</evidence>
<dbReference type="InterPro" id="IPR008405">
    <property type="entry name" value="ApoL"/>
</dbReference>
<dbReference type="OMA" id="NDHEAWE"/>
<dbReference type="PANTHER" id="PTHR14096">
    <property type="entry name" value="APOLIPOPROTEIN L"/>
    <property type="match status" value="1"/>
</dbReference>
<evidence type="ECO:0000256" key="2">
    <source>
        <dbReference type="SAM" id="SignalP"/>
    </source>
</evidence>
<name>A0A8C0CXZ8_BALMU</name>
<dbReference type="GO" id="GO:0006869">
    <property type="term" value="P:lipid transport"/>
    <property type="evidence" value="ECO:0007669"/>
    <property type="project" value="InterPro"/>
</dbReference>
<reference evidence="3" key="1">
    <citation type="submission" date="2023-09" db="UniProtKB">
        <authorList>
            <consortium name="Ensembl"/>
        </authorList>
    </citation>
    <scope>IDENTIFICATION</scope>
</reference>
<organism evidence="3">
    <name type="scientific">Balaenoptera musculus</name>
    <name type="common">Blue whale</name>
    <dbReference type="NCBI Taxonomy" id="9771"/>
    <lineage>
        <taxon>Eukaryota</taxon>
        <taxon>Metazoa</taxon>
        <taxon>Chordata</taxon>
        <taxon>Craniata</taxon>
        <taxon>Vertebrata</taxon>
        <taxon>Euteleostomi</taxon>
        <taxon>Mammalia</taxon>
        <taxon>Eutheria</taxon>
        <taxon>Laurasiatheria</taxon>
        <taxon>Artiodactyla</taxon>
        <taxon>Whippomorpha</taxon>
        <taxon>Cetacea</taxon>
        <taxon>Mysticeti</taxon>
        <taxon>Balaenopteridae</taxon>
        <taxon>Balaenoptera</taxon>
    </lineage>
</organism>
<accession>A0A8C0CXZ8</accession>
<dbReference type="AlphaFoldDB" id="A0A8C0CXZ8"/>
<dbReference type="GO" id="GO:0042157">
    <property type="term" value="P:lipoprotein metabolic process"/>
    <property type="evidence" value="ECO:0007669"/>
    <property type="project" value="InterPro"/>
</dbReference>
<feature type="signal peptide" evidence="2">
    <location>
        <begin position="1"/>
        <end position="21"/>
    </location>
</feature>
<protein>
    <recommendedName>
        <fullName evidence="4">Apolipoprotein L3</fullName>
    </recommendedName>
</protein>
<evidence type="ECO:0000256" key="1">
    <source>
        <dbReference type="ARBA" id="ARBA00010090"/>
    </source>
</evidence>
<dbReference type="Ensembl" id="ENSBMST00010013441.1">
    <property type="protein sequence ID" value="ENSBMSP00010012080.1"/>
    <property type="gene ID" value="ENSBMSG00010008858.1"/>
</dbReference>
<dbReference type="GeneTree" id="ENSGT01030000234599"/>
<sequence length="352" mass="38467">WFYFTLLRFAVGSLYVSPGFLSPSVKQEKEKDVIKYFQERVSREKLQHLLTEDEGRKRFRAEADLPREEADALYEYLNELKADLAMGDQDTLQQDQLDRKRFLEEFPWVRQELEESIKKLHALADKADKVHRDCTISNIVANSTGAVSGVLTILGLALAPVTAGASLGLFATGLGLGAAATVTSVSTSIVEHVSTLAAENEASRLTSTAVNKEVFEGVVRNSTAQFASSTRRVFQAVQGIGNNVRAIKLAKVNPGLAARAKRFTTTGQVSVRGGKQVQKAFGGTALAMTKTARIVGVATAGVSLLMDVAFLVKEAKHLHEGAKTESAERLRQQAWELEKKLEVLTGIYESLQ</sequence>
<dbReference type="Pfam" id="PF05461">
    <property type="entry name" value="ApoL"/>
    <property type="match status" value="1"/>
</dbReference>
<dbReference type="PANTHER" id="PTHR14096:SF27">
    <property type="entry name" value="APOLIPOPROTEIN L2"/>
    <property type="match status" value="1"/>
</dbReference>
<dbReference type="GO" id="GO:0005576">
    <property type="term" value="C:extracellular region"/>
    <property type="evidence" value="ECO:0007669"/>
    <property type="project" value="InterPro"/>
</dbReference>
<dbReference type="GO" id="GO:0008289">
    <property type="term" value="F:lipid binding"/>
    <property type="evidence" value="ECO:0007669"/>
    <property type="project" value="InterPro"/>
</dbReference>
<feature type="chain" id="PRO_5034222610" description="Apolipoprotein L3" evidence="2">
    <location>
        <begin position="22"/>
        <end position="352"/>
    </location>
</feature>